<dbReference type="PANTHER" id="PTHR13710">
    <property type="entry name" value="DNA HELICASE RECQ FAMILY MEMBER"/>
    <property type="match status" value="1"/>
</dbReference>
<dbReference type="SMART" id="SM00956">
    <property type="entry name" value="RQC"/>
    <property type="match status" value="1"/>
</dbReference>
<dbReference type="GO" id="GO:0043138">
    <property type="term" value="F:3'-5' DNA helicase activity"/>
    <property type="evidence" value="ECO:0007669"/>
    <property type="project" value="UniProtKB-EC"/>
</dbReference>
<dbReference type="GO" id="GO:0005694">
    <property type="term" value="C:chromosome"/>
    <property type="evidence" value="ECO:0007669"/>
    <property type="project" value="TreeGrafter"/>
</dbReference>
<keyword evidence="3" id="KW-0547">Nucleotide-binding</keyword>
<dbReference type="EC" id="5.6.2.4" evidence="10"/>
<dbReference type="PANTHER" id="PTHR13710:SF120">
    <property type="entry name" value="BIFUNCTIONAL 3'-5' EXONUCLEASE_ATP-DEPENDENT HELICASE WRN"/>
    <property type="match status" value="1"/>
</dbReference>
<evidence type="ECO:0000256" key="7">
    <source>
        <dbReference type="ARBA" id="ARBA00023125"/>
    </source>
</evidence>
<dbReference type="SMART" id="SM00490">
    <property type="entry name" value="HELICc"/>
    <property type="match status" value="1"/>
</dbReference>
<feature type="region of interest" description="Disordered" evidence="12">
    <location>
        <begin position="815"/>
        <end position="863"/>
    </location>
</feature>
<dbReference type="SUPFAM" id="SSF46785">
    <property type="entry name" value="Winged helix' DNA-binding domain"/>
    <property type="match status" value="1"/>
</dbReference>
<organism evidence="16 17">
    <name type="scientific">Gonium pectorale</name>
    <name type="common">Green alga</name>
    <dbReference type="NCBI Taxonomy" id="33097"/>
    <lineage>
        <taxon>Eukaryota</taxon>
        <taxon>Viridiplantae</taxon>
        <taxon>Chlorophyta</taxon>
        <taxon>core chlorophytes</taxon>
        <taxon>Chlorophyceae</taxon>
        <taxon>CS clade</taxon>
        <taxon>Chlamydomonadales</taxon>
        <taxon>Volvocaceae</taxon>
        <taxon>Gonium</taxon>
    </lineage>
</organism>
<dbReference type="Gene3D" id="1.10.150.80">
    <property type="entry name" value="HRDC domain"/>
    <property type="match status" value="1"/>
</dbReference>
<feature type="domain" description="Helicase ATP-binding" evidence="14">
    <location>
        <begin position="51"/>
        <end position="218"/>
    </location>
</feature>
<keyword evidence="4" id="KW-0378">Hydrolase</keyword>
<keyword evidence="8" id="KW-0413">Isomerase</keyword>
<feature type="compositionally biased region" description="Low complexity" evidence="12">
    <location>
        <begin position="896"/>
        <end position="905"/>
    </location>
</feature>
<evidence type="ECO:0000259" key="15">
    <source>
        <dbReference type="PROSITE" id="PS51194"/>
    </source>
</evidence>
<evidence type="ECO:0000256" key="4">
    <source>
        <dbReference type="ARBA" id="ARBA00022801"/>
    </source>
</evidence>
<feature type="coiled-coil region" evidence="11">
    <location>
        <begin position="522"/>
        <end position="549"/>
    </location>
</feature>
<protein>
    <recommendedName>
        <fullName evidence="10">DNA 3'-5' helicase</fullName>
        <ecNumber evidence="10">5.6.2.4</ecNumber>
    </recommendedName>
</protein>
<keyword evidence="11" id="KW-0175">Coiled coil</keyword>
<dbReference type="EMBL" id="LSYV01000020">
    <property type="protein sequence ID" value="KXZ49836.1"/>
    <property type="molecule type" value="Genomic_DNA"/>
</dbReference>
<dbReference type="STRING" id="33097.A0A150GJ68"/>
<dbReference type="InterPro" id="IPR010997">
    <property type="entry name" value="HRDC-like_sf"/>
</dbReference>
<dbReference type="InterPro" id="IPR002121">
    <property type="entry name" value="HRDC_dom"/>
</dbReference>
<keyword evidence="17" id="KW-1185">Reference proteome</keyword>
<dbReference type="GO" id="GO:0000724">
    <property type="term" value="P:double-strand break repair via homologous recombination"/>
    <property type="evidence" value="ECO:0007669"/>
    <property type="project" value="TreeGrafter"/>
</dbReference>
<gene>
    <name evidence="16" type="ORF">GPECTOR_19g287</name>
</gene>
<dbReference type="GO" id="GO:0005737">
    <property type="term" value="C:cytoplasm"/>
    <property type="evidence" value="ECO:0007669"/>
    <property type="project" value="TreeGrafter"/>
</dbReference>
<comment type="caution">
    <text evidence="16">The sequence shown here is derived from an EMBL/GenBank/DDBJ whole genome shotgun (WGS) entry which is preliminary data.</text>
</comment>
<dbReference type="InterPro" id="IPR001650">
    <property type="entry name" value="Helicase_C-like"/>
</dbReference>
<dbReference type="PROSITE" id="PS50967">
    <property type="entry name" value="HRDC"/>
    <property type="match status" value="1"/>
</dbReference>
<sequence>MQQGTLTAFFPSTGTKAGAALAGGGPQRSPAAVLLEYWGYSKFRLCQEDVINTLLNGGDSLVVMPTGGGKSVCYQIPPLVLDRVCIVVSPLISLMEDQVAALTTRRIPAAFLGSAQSSRQVKDDAWAGKYLFVYMTPELATASGAALAALHARRGIALVAIDEAHCVSEWGHDFRPDYRRLGVLRDSLPDVPMVALTATATPRVRDDIVRNLRLRPNAKCFVESFERTNLHFSVQQKSSIVDAAAELVAARRSAGQVLNGRAGRYHAKLSQTERRDSHAAFMRDDLDVLVASVAYGMGIDKPNVRTIMHWGVPASLEAYYQQAGRAGRDGGKSRCVLFWSPGDAITLSRIKESEGLSAEGRANFQEAMSKMQSYCNSTGCRHAHLVNFFTENALPAQARLLMSAVCGLGNKFGLNRYVQLLRGSKTKDLAPWMLEATHAISGEKLHGAGTSRSDSWWKGLGGLLAAEGLVQYYSKGDYQVLRVSDEGARWLHSREPLMKELPPALQEEETRAYREAMARQRAQAATAEATELEALRRALRDERKRVADRLGHNAPDTLVNDLTLDSLARLRPQESHHLRLVDGMGQAAIEQFGEPLMKVIRSFMASAQQLGRGVETDWISVARLRGSSNRLIACSSQAGEPGWRGEGAPAGGAVGISEAGRAAARRLVTEPKGAATEAGSQWQGGMSASDIATKRARPIAVSTALGYVAECVAAGVAGDSARLALEAGVERDKAIAVAAAIEQEAGNGIGAVKRLLDNSGQPTEYGQIKPPQGAPPSGGAAGSEVARNGGAVNELLILNDSPVGADGISAAVPAAQTTSPPAAGTAAAGPNTSASSSASARPSRELAVAPAGEPSGLGSAQDFSFGQAFESPIGTPDLLPKSPVVAAGTTAAAQVPAAATSAHQARPSLKQQLQHPRPHNATYRPPVVSSGKRTLPAIFGASIKRQTTATASAGDAAGAAPAAVATALGGAGVRAPSPASPAAVASRENVLLLLREHGPMTAVALAGRVGCGGDVQSLLRLQTVLQELVGDFEIMRQGAGSMQSEVDIKDNATTFHIL</sequence>
<dbReference type="SUPFAM" id="SSF47819">
    <property type="entry name" value="HRDC-like"/>
    <property type="match status" value="1"/>
</dbReference>
<dbReference type="Gene3D" id="1.10.10.10">
    <property type="entry name" value="Winged helix-like DNA-binding domain superfamily/Winged helix DNA-binding domain"/>
    <property type="match status" value="1"/>
</dbReference>
<dbReference type="SMART" id="SM00341">
    <property type="entry name" value="HRDC"/>
    <property type="match status" value="1"/>
</dbReference>
<dbReference type="OrthoDB" id="10261556at2759"/>
<dbReference type="Pfam" id="PF00570">
    <property type="entry name" value="HRDC"/>
    <property type="match status" value="1"/>
</dbReference>
<feature type="region of interest" description="Disordered" evidence="12">
    <location>
        <begin position="896"/>
        <end position="929"/>
    </location>
</feature>
<dbReference type="GO" id="GO:0005524">
    <property type="term" value="F:ATP binding"/>
    <property type="evidence" value="ECO:0007669"/>
    <property type="project" value="UniProtKB-KW"/>
</dbReference>
<dbReference type="GO" id="GO:0006260">
    <property type="term" value="P:DNA replication"/>
    <property type="evidence" value="ECO:0007669"/>
    <property type="project" value="InterPro"/>
</dbReference>
<evidence type="ECO:0000313" key="17">
    <source>
        <dbReference type="Proteomes" id="UP000075714"/>
    </source>
</evidence>
<evidence type="ECO:0000259" key="13">
    <source>
        <dbReference type="PROSITE" id="PS50967"/>
    </source>
</evidence>
<evidence type="ECO:0000256" key="6">
    <source>
        <dbReference type="ARBA" id="ARBA00022840"/>
    </source>
</evidence>
<feature type="region of interest" description="Disordered" evidence="12">
    <location>
        <begin position="760"/>
        <end position="785"/>
    </location>
</feature>
<dbReference type="GO" id="GO:0009378">
    <property type="term" value="F:four-way junction helicase activity"/>
    <property type="evidence" value="ECO:0007669"/>
    <property type="project" value="TreeGrafter"/>
</dbReference>
<dbReference type="Gene3D" id="3.40.50.300">
    <property type="entry name" value="P-loop containing nucleotide triphosphate hydrolases"/>
    <property type="match status" value="2"/>
</dbReference>
<dbReference type="GO" id="GO:0016787">
    <property type="term" value="F:hydrolase activity"/>
    <property type="evidence" value="ECO:0007669"/>
    <property type="project" value="UniProtKB-KW"/>
</dbReference>
<evidence type="ECO:0000313" key="16">
    <source>
        <dbReference type="EMBL" id="KXZ49836.1"/>
    </source>
</evidence>
<name>A0A150GJ68_GONPE</name>
<dbReference type="PROSITE" id="PS51194">
    <property type="entry name" value="HELICASE_CTER"/>
    <property type="match status" value="1"/>
</dbReference>
<dbReference type="PROSITE" id="PS51192">
    <property type="entry name" value="HELICASE_ATP_BIND_1"/>
    <property type="match status" value="1"/>
</dbReference>
<evidence type="ECO:0000259" key="14">
    <source>
        <dbReference type="PROSITE" id="PS51192"/>
    </source>
</evidence>
<dbReference type="InterPro" id="IPR018982">
    <property type="entry name" value="RQC_domain"/>
</dbReference>
<dbReference type="InterPro" id="IPR004589">
    <property type="entry name" value="DNA_helicase_ATP-dep_RecQ"/>
</dbReference>
<evidence type="ECO:0000256" key="9">
    <source>
        <dbReference type="ARBA" id="ARBA00034617"/>
    </source>
</evidence>
<feature type="domain" description="Helicase C-terminal" evidence="15">
    <location>
        <begin position="217"/>
        <end position="372"/>
    </location>
</feature>
<dbReference type="Proteomes" id="UP000075714">
    <property type="component" value="Unassembled WGS sequence"/>
</dbReference>
<dbReference type="Pfam" id="PF00271">
    <property type="entry name" value="Helicase_C"/>
    <property type="match status" value="1"/>
</dbReference>
<comment type="cofactor">
    <cofactor evidence="1">
        <name>Zn(2+)</name>
        <dbReference type="ChEBI" id="CHEBI:29105"/>
    </cofactor>
</comment>
<dbReference type="AlphaFoldDB" id="A0A150GJ68"/>
<dbReference type="Pfam" id="PF09382">
    <property type="entry name" value="RQC"/>
    <property type="match status" value="1"/>
</dbReference>
<dbReference type="InterPro" id="IPR027417">
    <property type="entry name" value="P-loop_NTPase"/>
</dbReference>
<keyword evidence="5" id="KW-0347">Helicase</keyword>
<feature type="domain" description="HRDC" evidence="13">
    <location>
        <begin position="529"/>
        <end position="610"/>
    </location>
</feature>
<dbReference type="GO" id="GO:0005634">
    <property type="term" value="C:nucleus"/>
    <property type="evidence" value="ECO:0007669"/>
    <property type="project" value="TreeGrafter"/>
</dbReference>
<dbReference type="InterPro" id="IPR036390">
    <property type="entry name" value="WH_DNA-bd_sf"/>
</dbReference>
<evidence type="ECO:0000256" key="12">
    <source>
        <dbReference type="SAM" id="MobiDB-lite"/>
    </source>
</evidence>
<evidence type="ECO:0000256" key="8">
    <source>
        <dbReference type="ARBA" id="ARBA00023235"/>
    </source>
</evidence>
<evidence type="ECO:0000256" key="2">
    <source>
        <dbReference type="ARBA" id="ARBA00005446"/>
    </source>
</evidence>
<keyword evidence="6" id="KW-0067">ATP-binding</keyword>
<evidence type="ECO:0000256" key="10">
    <source>
        <dbReference type="ARBA" id="ARBA00034808"/>
    </source>
</evidence>
<proteinExistence type="inferred from homology"/>
<evidence type="ECO:0000256" key="1">
    <source>
        <dbReference type="ARBA" id="ARBA00001947"/>
    </source>
</evidence>
<comment type="similarity">
    <text evidence="2">Belongs to the helicase family. RecQ subfamily.</text>
</comment>
<dbReference type="InterPro" id="IPR044876">
    <property type="entry name" value="HRDC_dom_sf"/>
</dbReference>
<comment type="catalytic activity">
    <reaction evidence="9">
        <text>Couples ATP hydrolysis with the unwinding of duplex DNA by translocating in the 3'-5' direction.</text>
        <dbReference type="EC" id="5.6.2.4"/>
    </reaction>
</comment>
<dbReference type="CDD" id="cd17920">
    <property type="entry name" value="DEXHc_RecQ"/>
    <property type="match status" value="1"/>
</dbReference>
<dbReference type="InterPro" id="IPR011545">
    <property type="entry name" value="DEAD/DEAH_box_helicase_dom"/>
</dbReference>
<dbReference type="FunFam" id="3.40.50.300:FF:001389">
    <property type="entry name" value="ATP-dependent DNA helicase RecQ"/>
    <property type="match status" value="1"/>
</dbReference>
<dbReference type="NCBIfam" id="TIGR00614">
    <property type="entry name" value="recQ_fam"/>
    <property type="match status" value="1"/>
</dbReference>
<keyword evidence="7" id="KW-0238">DNA-binding</keyword>
<dbReference type="Pfam" id="PF00270">
    <property type="entry name" value="DEAD"/>
    <property type="match status" value="1"/>
</dbReference>
<evidence type="ECO:0000256" key="5">
    <source>
        <dbReference type="ARBA" id="ARBA00022806"/>
    </source>
</evidence>
<reference evidence="17" key="1">
    <citation type="journal article" date="2016" name="Nat. Commun.">
        <title>The Gonium pectorale genome demonstrates co-option of cell cycle regulation during the evolution of multicellularity.</title>
        <authorList>
            <person name="Hanschen E.R."/>
            <person name="Marriage T.N."/>
            <person name="Ferris P.J."/>
            <person name="Hamaji T."/>
            <person name="Toyoda A."/>
            <person name="Fujiyama A."/>
            <person name="Neme R."/>
            <person name="Noguchi H."/>
            <person name="Minakuchi Y."/>
            <person name="Suzuki M."/>
            <person name="Kawai-Toyooka H."/>
            <person name="Smith D.R."/>
            <person name="Sparks H."/>
            <person name="Anderson J."/>
            <person name="Bakaric R."/>
            <person name="Luria V."/>
            <person name="Karger A."/>
            <person name="Kirschner M.W."/>
            <person name="Durand P.M."/>
            <person name="Michod R.E."/>
            <person name="Nozaki H."/>
            <person name="Olson B.J."/>
        </authorList>
    </citation>
    <scope>NUCLEOTIDE SEQUENCE [LARGE SCALE GENOMIC DNA]</scope>
    <source>
        <strain evidence="17">NIES-2863</strain>
    </source>
</reference>
<dbReference type="InterPro" id="IPR036388">
    <property type="entry name" value="WH-like_DNA-bd_sf"/>
</dbReference>
<dbReference type="SMART" id="SM00487">
    <property type="entry name" value="DEXDc"/>
    <property type="match status" value="1"/>
</dbReference>
<dbReference type="GO" id="GO:0003677">
    <property type="term" value="F:DNA binding"/>
    <property type="evidence" value="ECO:0007669"/>
    <property type="project" value="UniProtKB-KW"/>
</dbReference>
<feature type="compositionally biased region" description="Low complexity" evidence="12">
    <location>
        <begin position="815"/>
        <end position="841"/>
    </location>
</feature>
<evidence type="ECO:0000256" key="11">
    <source>
        <dbReference type="SAM" id="Coils"/>
    </source>
</evidence>
<dbReference type="InterPro" id="IPR014001">
    <property type="entry name" value="Helicase_ATP-bd"/>
</dbReference>
<evidence type="ECO:0000256" key="3">
    <source>
        <dbReference type="ARBA" id="ARBA00022741"/>
    </source>
</evidence>
<accession>A0A150GJ68</accession>
<dbReference type="SUPFAM" id="SSF52540">
    <property type="entry name" value="P-loop containing nucleoside triphosphate hydrolases"/>
    <property type="match status" value="1"/>
</dbReference>